<dbReference type="PANTHER" id="PTHR21240:SF19">
    <property type="entry name" value="CATALYTIC_ HYDROLASE"/>
    <property type="match status" value="1"/>
</dbReference>
<organism evidence="3 4">
    <name type="scientific">Sporotomaculum syntrophicum</name>
    <dbReference type="NCBI Taxonomy" id="182264"/>
    <lineage>
        <taxon>Bacteria</taxon>
        <taxon>Bacillati</taxon>
        <taxon>Bacillota</taxon>
        <taxon>Clostridia</taxon>
        <taxon>Eubacteriales</taxon>
        <taxon>Desulfallaceae</taxon>
        <taxon>Sporotomaculum</taxon>
    </lineage>
</organism>
<dbReference type="InterPro" id="IPR032466">
    <property type="entry name" value="Metal_Hydrolase"/>
</dbReference>
<dbReference type="Gene3D" id="3.20.20.140">
    <property type="entry name" value="Metal-dependent hydrolases"/>
    <property type="match status" value="1"/>
</dbReference>
<dbReference type="OrthoDB" id="9771932at2"/>
<keyword evidence="4" id="KW-1185">Reference proteome</keyword>
<reference evidence="3" key="1">
    <citation type="submission" date="2016-02" db="EMBL/GenBank/DDBJ databases">
        <title>Draft Genome Sequence of Sporotomaculum syntrophicum Strain FB, a Syntrophic Benzoate Degrader.</title>
        <authorList>
            <person name="Nobu M.K."/>
            <person name="Narihiro T."/>
            <person name="Qiu Y.-L."/>
            <person name="Ohashi A."/>
            <person name="Liu W.-T."/>
            <person name="Yuji S."/>
        </authorList>
    </citation>
    <scope>NUCLEOTIDE SEQUENCE</scope>
    <source>
        <strain evidence="3">FB</strain>
    </source>
</reference>
<dbReference type="SUPFAM" id="SSF51556">
    <property type="entry name" value="Metallo-dependent hydrolases"/>
    <property type="match status" value="1"/>
</dbReference>
<keyword evidence="1" id="KW-0456">Lyase</keyword>
<evidence type="ECO:0000313" key="3">
    <source>
        <dbReference type="EMBL" id="KAF1086264.1"/>
    </source>
</evidence>
<dbReference type="GO" id="GO:0016831">
    <property type="term" value="F:carboxy-lyase activity"/>
    <property type="evidence" value="ECO:0007669"/>
    <property type="project" value="InterPro"/>
</dbReference>
<proteinExistence type="predicted"/>
<dbReference type="CDD" id="cd01292">
    <property type="entry name" value="metallo-dependent_hydrolases"/>
    <property type="match status" value="1"/>
</dbReference>
<dbReference type="Pfam" id="PF04909">
    <property type="entry name" value="Amidohydro_2"/>
    <property type="match status" value="1"/>
</dbReference>
<dbReference type="Proteomes" id="UP000798488">
    <property type="component" value="Unassembled WGS sequence"/>
</dbReference>
<evidence type="ECO:0000313" key="4">
    <source>
        <dbReference type="Proteomes" id="UP000798488"/>
    </source>
</evidence>
<dbReference type="GO" id="GO:0016787">
    <property type="term" value="F:hydrolase activity"/>
    <property type="evidence" value="ECO:0007669"/>
    <property type="project" value="InterPro"/>
</dbReference>
<sequence length="277" mass="31431">MSSPVIDFHIHTVHYDYYTESCMEFFQNARSGENWQEFYDRYSNPQQFVEYMHANGVDYGVVLAELCPAATGVCPNEYVTQFCAGQESLIPFASVNPFMTPSAKKELKRLVSDGFRGVKLYPTYQQFYPNDSLLYPLYAEAESLQIPVMFHTGSSIFKGSRLKYGNPLYLDDVAVDFPDLPIILVHSGRGFWYQSAFFLAKLHKNVYMEVAGLPPQRLLDYFPELERAADKVLFGTDWPGIESIQKNIDTIRALPLTEVTKEKILGGNAAKLLGLLV</sequence>
<comment type="caution">
    <text evidence="3">The sequence shown here is derived from an EMBL/GenBank/DDBJ whole genome shotgun (WGS) entry which is preliminary data.</text>
</comment>
<dbReference type="EMBL" id="LSRS01000002">
    <property type="protein sequence ID" value="KAF1086264.1"/>
    <property type="molecule type" value="Genomic_DNA"/>
</dbReference>
<evidence type="ECO:0000256" key="1">
    <source>
        <dbReference type="ARBA" id="ARBA00023239"/>
    </source>
</evidence>
<dbReference type="RefSeq" id="WP_161821373.1">
    <property type="nucleotide sequence ID" value="NZ_LSRS01000002.1"/>
</dbReference>
<dbReference type="AlphaFoldDB" id="A0A9D3AZU1"/>
<protein>
    <submittedName>
        <fullName evidence="3">Amidohydrolase</fullName>
    </submittedName>
</protein>
<feature type="domain" description="Amidohydrolase-related" evidence="2">
    <location>
        <begin position="6"/>
        <end position="275"/>
    </location>
</feature>
<name>A0A9D3AZU1_9FIRM</name>
<gene>
    <name evidence="3" type="ORF">SPSYN_01008</name>
</gene>
<dbReference type="InterPro" id="IPR006680">
    <property type="entry name" value="Amidohydro-rel"/>
</dbReference>
<accession>A0A9D3AZU1</accession>
<evidence type="ECO:0000259" key="2">
    <source>
        <dbReference type="Pfam" id="PF04909"/>
    </source>
</evidence>
<dbReference type="InterPro" id="IPR032465">
    <property type="entry name" value="ACMSD"/>
</dbReference>
<dbReference type="PANTHER" id="PTHR21240">
    <property type="entry name" value="2-AMINO-3-CARBOXYLMUCONATE-6-SEMIALDEHYDE DECARBOXYLASE"/>
    <property type="match status" value="1"/>
</dbReference>